<evidence type="ECO:0000256" key="3">
    <source>
        <dbReference type="ARBA" id="ARBA00023034"/>
    </source>
</evidence>
<evidence type="ECO:0000313" key="7">
    <source>
        <dbReference type="Proteomes" id="UP001378592"/>
    </source>
</evidence>
<organism evidence="6 7">
    <name type="scientific">Gryllus longicercus</name>
    <dbReference type="NCBI Taxonomy" id="2509291"/>
    <lineage>
        <taxon>Eukaryota</taxon>
        <taxon>Metazoa</taxon>
        <taxon>Ecdysozoa</taxon>
        <taxon>Arthropoda</taxon>
        <taxon>Hexapoda</taxon>
        <taxon>Insecta</taxon>
        <taxon>Pterygota</taxon>
        <taxon>Neoptera</taxon>
        <taxon>Polyneoptera</taxon>
        <taxon>Orthoptera</taxon>
        <taxon>Ensifera</taxon>
        <taxon>Gryllidea</taxon>
        <taxon>Grylloidea</taxon>
        <taxon>Gryllidae</taxon>
        <taxon>Gryllinae</taxon>
        <taxon>Gryllus</taxon>
    </lineage>
</organism>
<evidence type="ECO:0000256" key="2">
    <source>
        <dbReference type="ARBA" id="ARBA00007284"/>
    </source>
</evidence>
<dbReference type="Proteomes" id="UP001378592">
    <property type="component" value="Unassembled WGS sequence"/>
</dbReference>
<dbReference type="GO" id="GO:0005802">
    <property type="term" value="C:trans-Golgi network"/>
    <property type="evidence" value="ECO:0007669"/>
    <property type="project" value="TreeGrafter"/>
</dbReference>
<dbReference type="GO" id="GO:0007030">
    <property type="term" value="P:Golgi organization"/>
    <property type="evidence" value="ECO:0007669"/>
    <property type="project" value="TreeGrafter"/>
</dbReference>
<name>A0AAN9ZG41_9ORTH</name>
<dbReference type="GO" id="GO:0000139">
    <property type="term" value="C:Golgi membrane"/>
    <property type="evidence" value="ECO:0007669"/>
    <property type="project" value="UniProtKB-SubCell"/>
</dbReference>
<proteinExistence type="inferred from homology"/>
<evidence type="ECO:0000256" key="5">
    <source>
        <dbReference type="ARBA" id="ARBA00023136"/>
    </source>
</evidence>
<keyword evidence="7" id="KW-1185">Reference proteome</keyword>
<accession>A0AAN9ZG41</accession>
<dbReference type="GO" id="GO:0006890">
    <property type="term" value="P:retrograde vesicle-mediated transport, Golgi to endoplasmic reticulum"/>
    <property type="evidence" value="ECO:0007669"/>
    <property type="project" value="TreeGrafter"/>
</dbReference>
<dbReference type="InterPro" id="IPR008628">
    <property type="entry name" value="GPP34-like"/>
</dbReference>
<evidence type="ECO:0000256" key="4">
    <source>
        <dbReference type="ARBA" id="ARBA00023121"/>
    </source>
</evidence>
<evidence type="ECO:0008006" key="8">
    <source>
        <dbReference type="Google" id="ProtNLM"/>
    </source>
</evidence>
<dbReference type="GO" id="GO:0043001">
    <property type="term" value="P:Golgi to plasma membrane protein transport"/>
    <property type="evidence" value="ECO:0007669"/>
    <property type="project" value="TreeGrafter"/>
</dbReference>
<evidence type="ECO:0000256" key="1">
    <source>
        <dbReference type="ARBA" id="ARBA00004255"/>
    </source>
</evidence>
<dbReference type="GO" id="GO:0005829">
    <property type="term" value="C:cytosol"/>
    <property type="evidence" value="ECO:0007669"/>
    <property type="project" value="TreeGrafter"/>
</dbReference>
<dbReference type="GO" id="GO:0031985">
    <property type="term" value="C:Golgi cisterna"/>
    <property type="evidence" value="ECO:0007669"/>
    <property type="project" value="TreeGrafter"/>
</dbReference>
<dbReference type="AlphaFoldDB" id="A0AAN9ZG41"/>
<comment type="similarity">
    <text evidence="2">Belongs to the GOLPH3/VPS74 family.</text>
</comment>
<keyword evidence="4" id="KW-0446">Lipid-binding</keyword>
<dbReference type="InterPro" id="IPR038261">
    <property type="entry name" value="GPP34-like_sf"/>
</dbReference>
<dbReference type="GO" id="GO:0048194">
    <property type="term" value="P:Golgi vesicle budding"/>
    <property type="evidence" value="ECO:0007669"/>
    <property type="project" value="TreeGrafter"/>
</dbReference>
<dbReference type="Pfam" id="PF05719">
    <property type="entry name" value="GPP34"/>
    <property type="match status" value="1"/>
</dbReference>
<dbReference type="GO" id="GO:0070273">
    <property type="term" value="F:phosphatidylinositol-4-phosphate binding"/>
    <property type="evidence" value="ECO:0007669"/>
    <property type="project" value="InterPro"/>
</dbReference>
<dbReference type="Gene3D" id="1.10.3630.10">
    <property type="entry name" value="yeast vps74-n-term truncation variant domain like"/>
    <property type="match status" value="1"/>
</dbReference>
<comment type="caution">
    <text evidence="6">The sequence shown here is derived from an EMBL/GenBank/DDBJ whole genome shotgun (WGS) entry which is preliminary data.</text>
</comment>
<gene>
    <name evidence="6" type="ORF">R5R35_000323</name>
</gene>
<comment type="subcellular location">
    <subcellularLocation>
        <location evidence="1">Golgi apparatus membrane</location>
        <topology evidence="1">Peripheral membrane protein</topology>
        <orientation evidence="1">Cytoplasmic side</orientation>
    </subcellularLocation>
</comment>
<sequence length="265" mass="29851">MSEDSSGSNGNQGADDISVFEDSEKTLTLMEEIFLLALKNENGYVSFWNSSMPTGLRGCILIELGLRGKVQLESKGILRKGLLRRHLTIKNDEPTGNALLDETLKHVKSMNPPDTVNNWIDYLTGNSWSPSKFGYQLRKVRERVAKNLVEKGILADGKKDFVLFDMIIHPLVDQEVKSQLIKKIQDALLSNWAKDPHRMDKRVLSLIIMAQAACTLDSAFVSLEDNHYKMAMARAKELFELNCEVENRKSNGTDAVMWAVFAAFK</sequence>
<dbReference type="EMBL" id="JAZDUA010000017">
    <property type="protein sequence ID" value="KAK7873027.1"/>
    <property type="molecule type" value="Genomic_DNA"/>
</dbReference>
<keyword evidence="5" id="KW-0472">Membrane</keyword>
<reference evidence="6 7" key="1">
    <citation type="submission" date="2024-03" db="EMBL/GenBank/DDBJ databases">
        <title>The genome assembly and annotation of the cricket Gryllus longicercus Weissman &amp; Gray.</title>
        <authorList>
            <person name="Szrajer S."/>
            <person name="Gray D."/>
            <person name="Ylla G."/>
        </authorList>
    </citation>
    <scope>NUCLEOTIDE SEQUENCE [LARGE SCALE GENOMIC DNA]</scope>
    <source>
        <strain evidence="6">DAG 2021-001</strain>
        <tissue evidence="6">Whole body minus gut</tissue>
    </source>
</reference>
<keyword evidence="3" id="KW-0333">Golgi apparatus</keyword>
<evidence type="ECO:0000313" key="6">
    <source>
        <dbReference type="EMBL" id="KAK7873027.1"/>
    </source>
</evidence>
<dbReference type="PANTHER" id="PTHR12704">
    <property type="entry name" value="TRANS-GOLGI PROTEIN GMX33"/>
    <property type="match status" value="1"/>
</dbReference>
<protein>
    <recommendedName>
        <fullName evidence="8">Golgi phosphoprotein 3</fullName>
    </recommendedName>
</protein>
<dbReference type="PANTHER" id="PTHR12704:SF2">
    <property type="entry name" value="GOLGI PHOSPHOPROTEIN 3 HOMOLOG SAURON"/>
    <property type="match status" value="1"/>
</dbReference>